<feature type="compositionally biased region" description="Low complexity" evidence="1">
    <location>
        <begin position="173"/>
        <end position="188"/>
    </location>
</feature>
<sequence>MSFLVTAAATATTSAIVGGATATTVGAALAGGTAASVGAGIAGAAAGAATAGALGAGVGAISSAAQGQDVGKGALMGAASGVVTAGVAGGVSAALGPAAVGGTQAALQGVAQGVGNVAAGAAGGATGAAVGGNDVGKGALVGAGTAAAAQVASGLVGGIGSSVGAPDTTITLGPGAPAGAPVPTTTGATGVGGAGVTTNTLPSLGKIDPGVPMEGNLAANAPGAPPAPATSMLDPTAKFLSQSGTPITAQGIKGTLGGLGGAVAGDYAGQGIIDAQDATDKAAAEDKARGLDFASQGSSGLAGVRAAGLPDGSGPLGSLGRIGKATGGITALAHGGQVPLGDGAYIIPADVVSALGNGSSKAGADYLRRLMIEVRKEAVNLQGMGAAKKHVS</sequence>
<evidence type="ECO:0000313" key="2">
    <source>
        <dbReference type="EMBL" id="CAB4180365.1"/>
    </source>
</evidence>
<protein>
    <submittedName>
        <fullName evidence="2">Uncharacterized protein</fullName>
    </submittedName>
</protein>
<organism evidence="2">
    <name type="scientific">uncultured Caudovirales phage</name>
    <dbReference type="NCBI Taxonomy" id="2100421"/>
    <lineage>
        <taxon>Viruses</taxon>
        <taxon>Duplodnaviria</taxon>
        <taxon>Heunggongvirae</taxon>
        <taxon>Uroviricota</taxon>
        <taxon>Caudoviricetes</taxon>
        <taxon>Peduoviridae</taxon>
        <taxon>Maltschvirus</taxon>
        <taxon>Maltschvirus maltsch</taxon>
    </lineage>
</organism>
<dbReference type="EMBL" id="LR797001">
    <property type="protein sequence ID" value="CAB4180365.1"/>
    <property type="molecule type" value="Genomic_DNA"/>
</dbReference>
<evidence type="ECO:0000256" key="1">
    <source>
        <dbReference type="SAM" id="MobiDB-lite"/>
    </source>
</evidence>
<feature type="region of interest" description="Disordered" evidence="1">
    <location>
        <begin position="170"/>
        <end position="190"/>
    </location>
</feature>
<accession>A0A6J5QH70</accession>
<name>A0A6J5QH70_9CAUD</name>
<proteinExistence type="predicted"/>
<gene>
    <name evidence="2" type="ORF">UFOVP1043_26</name>
</gene>
<reference evidence="2" key="1">
    <citation type="submission" date="2020-05" db="EMBL/GenBank/DDBJ databases">
        <authorList>
            <person name="Chiriac C."/>
            <person name="Salcher M."/>
            <person name="Ghai R."/>
            <person name="Kavagutti S V."/>
        </authorList>
    </citation>
    <scope>NUCLEOTIDE SEQUENCE</scope>
</reference>